<dbReference type="Proteomes" id="UP001302745">
    <property type="component" value="Unassembled WGS sequence"/>
</dbReference>
<evidence type="ECO:0000313" key="5">
    <source>
        <dbReference type="EMBL" id="KAK4150924.1"/>
    </source>
</evidence>
<dbReference type="Gene3D" id="3.30.70.330">
    <property type="match status" value="1"/>
</dbReference>
<dbReference type="AlphaFoldDB" id="A0AAN6ZUU4"/>
<dbReference type="GO" id="GO:0032543">
    <property type="term" value="P:mitochondrial translation"/>
    <property type="evidence" value="ECO:0007669"/>
    <property type="project" value="TreeGrafter"/>
</dbReference>
<keyword evidence="6" id="KW-1185">Reference proteome</keyword>
<dbReference type="InterPro" id="IPR012678">
    <property type="entry name" value="Ribosomal_uL23/eL15/eS24_sf"/>
</dbReference>
<dbReference type="GO" id="GO:0003735">
    <property type="term" value="F:structural constituent of ribosome"/>
    <property type="evidence" value="ECO:0007669"/>
    <property type="project" value="InterPro"/>
</dbReference>
<protein>
    <recommendedName>
        <fullName evidence="4">Large ribosomal subunit protein uL23m</fullName>
    </recommendedName>
</protein>
<dbReference type="PANTHER" id="PTHR12059:SF5">
    <property type="entry name" value="LARGE RIBOSOMAL SUBUNIT PROTEIN UL23M"/>
    <property type="match status" value="1"/>
</dbReference>
<dbReference type="PANTHER" id="PTHR12059">
    <property type="entry name" value="RIBOSOMAL PROTEIN L23-RELATED"/>
    <property type="match status" value="1"/>
</dbReference>
<gene>
    <name evidence="5" type="ORF">C8A00DRAFT_36458</name>
</gene>
<organism evidence="5 6">
    <name type="scientific">Chaetomidium leptoderma</name>
    <dbReference type="NCBI Taxonomy" id="669021"/>
    <lineage>
        <taxon>Eukaryota</taxon>
        <taxon>Fungi</taxon>
        <taxon>Dikarya</taxon>
        <taxon>Ascomycota</taxon>
        <taxon>Pezizomycotina</taxon>
        <taxon>Sordariomycetes</taxon>
        <taxon>Sordariomycetidae</taxon>
        <taxon>Sordariales</taxon>
        <taxon>Chaetomiaceae</taxon>
        <taxon>Chaetomidium</taxon>
    </lineage>
</organism>
<dbReference type="EMBL" id="MU857043">
    <property type="protein sequence ID" value="KAK4150924.1"/>
    <property type="molecule type" value="Genomic_DNA"/>
</dbReference>
<keyword evidence="2" id="KW-0689">Ribosomal protein</keyword>
<dbReference type="SUPFAM" id="SSF54189">
    <property type="entry name" value="Ribosomal proteins S24e, L23 and L15e"/>
    <property type="match status" value="1"/>
</dbReference>
<comment type="caution">
    <text evidence="5">The sequence shown here is derived from an EMBL/GenBank/DDBJ whole genome shotgun (WGS) entry which is preliminary data.</text>
</comment>
<keyword evidence="3" id="KW-0687">Ribonucleoprotein</keyword>
<dbReference type="InterPro" id="IPR013025">
    <property type="entry name" value="Ribosomal_uL23-like"/>
</dbReference>
<evidence type="ECO:0000256" key="1">
    <source>
        <dbReference type="ARBA" id="ARBA00006700"/>
    </source>
</evidence>
<name>A0AAN6ZUU4_9PEZI</name>
<dbReference type="InterPro" id="IPR012677">
    <property type="entry name" value="Nucleotide-bd_a/b_plait_sf"/>
</dbReference>
<evidence type="ECO:0000256" key="3">
    <source>
        <dbReference type="ARBA" id="ARBA00023274"/>
    </source>
</evidence>
<accession>A0AAN6ZUU4</accession>
<comment type="similarity">
    <text evidence="1">Belongs to the universal ribosomal protein uL23 family.</text>
</comment>
<evidence type="ECO:0000313" key="6">
    <source>
        <dbReference type="Proteomes" id="UP001302745"/>
    </source>
</evidence>
<reference evidence="5" key="1">
    <citation type="journal article" date="2023" name="Mol. Phylogenet. Evol.">
        <title>Genome-scale phylogeny and comparative genomics of the fungal order Sordariales.</title>
        <authorList>
            <person name="Hensen N."/>
            <person name="Bonometti L."/>
            <person name="Westerberg I."/>
            <person name="Brannstrom I.O."/>
            <person name="Guillou S."/>
            <person name="Cros-Aarteil S."/>
            <person name="Calhoun S."/>
            <person name="Haridas S."/>
            <person name="Kuo A."/>
            <person name="Mondo S."/>
            <person name="Pangilinan J."/>
            <person name="Riley R."/>
            <person name="LaButti K."/>
            <person name="Andreopoulos B."/>
            <person name="Lipzen A."/>
            <person name="Chen C."/>
            <person name="Yan M."/>
            <person name="Daum C."/>
            <person name="Ng V."/>
            <person name="Clum A."/>
            <person name="Steindorff A."/>
            <person name="Ohm R.A."/>
            <person name="Martin F."/>
            <person name="Silar P."/>
            <person name="Natvig D.O."/>
            <person name="Lalanne C."/>
            <person name="Gautier V."/>
            <person name="Ament-Velasquez S.L."/>
            <person name="Kruys A."/>
            <person name="Hutchinson M.I."/>
            <person name="Powell A.J."/>
            <person name="Barry K."/>
            <person name="Miller A.N."/>
            <person name="Grigoriev I.V."/>
            <person name="Debuchy R."/>
            <person name="Gladieux P."/>
            <person name="Hiltunen Thoren M."/>
            <person name="Johannesson H."/>
        </authorList>
    </citation>
    <scope>NUCLEOTIDE SEQUENCE</scope>
    <source>
        <strain evidence="5">CBS 538.74</strain>
    </source>
</reference>
<evidence type="ECO:0000256" key="2">
    <source>
        <dbReference type="ARBA" id="ARBA00022980"/>
    </source>
</evidence>
<dbReference type="GO" id="GO:0005762">
    <property type="term" value="C:mitochondrial large ribosomal subunit"/>
    <property type="evidence" value="ECO:0007669"/>
    <property type="project" value="TreeGrafter"/>
</dbReference>
<evidence type="ECO:0000256" key="4">
    <source>
        <dbReference type="ARBA" id="ARBA00039977"/>
    </source>
</evidence>
<dbReference type="Pfam" id="PF00276">
    <property type="entry name" value="Ribosomal_L23"/>
    <property type="match status" value="1"/>
</dbReference>
<sequence>MATSVVAATEAAAKRLPHRFGNKQIFLPNHIVTFIRPKPRQPPNLATFVVPLQFNKLDLRDYLYHAYDVEVTSVRSFINQAAPAQKHRHFGKSYRPRSQKMMIAELVKPFVWPTVPDEKDREAFDHEMFARLTAEREDQMDKQVDPSVIPLRTQTPVTTARKDLKAQAAEFLKRGEWTNGKAEDGKWTEVDKDFDV</sequence>
<proteinExistence type="inferred from homology"/>
<reference evidence="5" key="2">
    <citation type="submission" date="2023-05" db="EMBL/GenBank/DDBJ databases">
        <authorList>
            <consortium name="Lawrence Berkeley National Laboratory"/>
            <person name="Steindorff A."/>
            <person name="Hensen N."/>
            <person name="Bonometti L."/>
            <person name="Westerberg I."/>
            <person name="Brannstrom I.O."/>
            <person name="Guillou S."/>
            <person name="Cros-Aarteil S."/>
            <person name="Calhoun S."/>
            <person name="Haridas S."/>
            <person name="Kuo A."/>
            <person name="Mondo S."/>
            <person name="Pangilinan J."/>
            <person name="Riley R."/>
            <person name="Labutti K."/>
            <person name="Andreopoulos B."/>
            <person name="Lipzen A."/>
            <person name="Chen C."/>
            <person name="Yanf M."/>
            <person name="Daum C."/>
            <person name="Ng V."/>
            <person name="Clum A."/>
            <person name="Ohm R."/>
            <person name="Martin F."/>
            <person name="Silar P."/>
            <person name="Natvig D."/>
            <person name="Lalanne C."/>
            <person name="Gautier V."/>
            <person name="Ament-Velasquez S.L."/>
            <person name="Kruys A."/>
            <person name="Hutchinson M.I."/>
            <person name="Powell A.J."/>
            <person name="Barry K."/>
            <person name="Miller A.N."/>
            <person name="Grigoriev I.V."/>
            <person name="Debuchy R."/>
            <person name="Gladieux P."/>
            <person name="Thoren M.H."/>
            <person name="Johannesson H."/>
        </authorList>
    </citation>
    <scope>NUCLEOTIDE SEQUENCE</scope>
    <source>
        <strain evidence="5">CBS 538.74</strain>
    </source>
</reference>